<feature type="domain" description="NadR/Ttd14 AAA" evidence="1">
    <location>
        <begin position="5"/>
        <end position="166"/>
    </location>
</feature>
<proteinExistence type="predicted"/>
<evidence type="ECO:0000259" key="1">
    <source>
        <dbReference type="Pfam" id="PF13521"/>
    </source>
</evidence>
<dbReference type="Gene3D" id="3.40.50.300">
    <property type="entry name" value="P-loop containing nucleotide triphosphate hydrolases"/>
    <property type="match status" value="1"/>
</dbReference>
<keyword evidence="3" id="KW-1185">Reference proteome</keyword>
<evidence type="ECO:0000313" key="2">
    <source>
        <dbReference type="EMBL" id="MDA8482761.1"/>
    </source>
</evidence>
<dbReference type="SUPFAM" id="SSF52540">
    <property type="entry name" value="P-loop containing nucleoside triphosphate hydrolases"/>
    <property type="match status" value="1"/>
</dbReference>
<evidence type="ECO:0000313" key="3">
    <source>
        <dbReference type="Proteomes" id="UP001211689"/>
    </source>
</evidence>
<gene>
    <name evidence="2" type="ORF">NNO07_06735</name>
</gene>
<comment type="caution">
    <text evidence="2">The sequence shown here is derived from an EMBL/GenBank/DDBJ whole genome shotgun (WGS) entry which is preliminary data.</text>
</comment>
<sequence>MNRFVVISGCSGGGKSTLLAELQRRGHAVVAEPGRRIIQEESLRDGRTVPWRDMAAFLRRAMDMALADLADARSESGWVFFDRGLIDAAAALQGLTGNPLLAAPGGGHRYYRRVFIAPPWPEIYRHDAERRHDLDEAITEYDRLLRTYPLLGYEVLLLPKTDVSARADFVLNALNGS</sequence>
<accession>A0ABT4Y1P5</accession>
<dbReference type="InterPro" id="IPR038727">
    <property type="entry name" value="NadR/Ttd14_AAA_dom"/>
</dbReference>
<organism evidence="2 3">
    <name type="scientific">Metapseudomonas resinovorans</name>
    <name type="common">Pseudomonas resinovorans</name>
    <dbReference type="NCBI Taxonomy" id="53412"/>
    <lineage>
        <taxon>Bacteria</taxon>
        <taxon>Pseudomonadati</taxon>
        <taxon>Pseudomonadota</taxon>
        <taxon>Gammaproteobacteria</taxon>
        <taxon>Pseudomonadales</taxon>
        <taxon>Pseudomonadaceae</taxon>
        <taxon>Metapseudomonas</taxon>
    </lineage>
</organism>
<dbReference type="InterPro" id="IPR027417">
    <property type="entry name" value="P-loop_NTPase"/>
</dbReference>
<dbReference type="Pfam" id="PF13521">
    <property type="entry name" value="AAA_28"/>
    <property type="match status" value="1"/>
</dbReference>
<dbReference type="EMBL" id="JANEWF010000004">
    <property type="protein sequence ID" value="MDA8482761.1"/>
    <property type="molecule type" value="Genomic_DNA"/>
</dbReference>
<dbReference type="Proteomes" id="UP001211689">
    <property type="component" value="Unassembled WGS sequence"/>
</dbReference>
<dbReference type="RefSeq" id="WP_271470330.1">
    <property type="nucleotide sequence ID" value="NZ_JANEWF010000004.1"/>
</dbReference>
<name>A0ABT4Y1P5_METRE</name>
<reference evidence="2 3" key="1">
    <citation type="submission" date="2022-07" db="EMBL/GenBank/DDBJ databases">
        <title>Genome Analysis of Selected Gammaproteobacteria from Nigerian Food snails.</title>
        <authorList>
            <person name="Okafor A.C."/>
        </authorList>
    </citation>
    <scope>NUCLEOTIDE SEQUENCE [LARGE SCALE GENOMIC DNA]</scope>
    <source>
        <strain evidence="2 3">Awg 2</strain>
    </source>
</reference>
<protein>
    <submittedName>
        <fullName evidence="2">AAA family ATPase</fullName>
    </submittedName>
</protein>